<dbReference type="PANTHER" id="PTHR30329">
    <property type="entry name" value="STATOR ELEMENT OF FLAGELLAR MOTOR COMPLEX"/>
    <property type="match status" value="1"/>
</dbReference>
<dbReference type="InterPro" id="IPR050330">
    <property type="entry name" value="Bact_OuterMem_StrucFunc"/>
</dbReference>
<dbReference type="RefSeq" id="WP_073137616.1">
    <property type="nucleotide sequence ID" value="NZ_FQWQ01000003.1"/>
</dbReference>
<name>A0A1M5TF37_9BACT</name>
<gene>
    <name evidence="4" type="ORF">SAMN04488109_4040</name>
</gene>
<keyword evidence="5" id="KW-1185">Reference proteome</keyword>
<organism evidence="4 5">
    <name type="scientific">Chryseolinea serpens</name>
    <dbReference type="NCBI Taxonomy" id="947013"/>
    <lineage>
        <taxon>Bacteria</taxon>
        <taxon>Pseudomonadati</taxon>
        <taxon>Bacteroidota</taxon>
        <taxon>Cytophagia</taxon>
        <taxon>Cytophagales</taxon>
        <taxon>Fulvivirgaceae</taxon>
        <taxon>Chryseolinea</taxon>
    </lineage>
</organism>
<dbReference type="InterPro" id="IPR006665">
    <property type="entry name" value="OmpA-like"/>
</dbReference>
<feature type="coiled-coil region" evidence="2">
    <location>
        <begin position="47"/>
        <end position="165"/>
    </location>
</feature>
<proteinExistence type="predicted"/>
<dbReference type="Pfam" id="PF00691">
    <property type="entry name" value="OmpA"/>
    <property type="match status" value="1"/>
</dbReference>
<evidence type="ECO:0000256" key="1">
    <source>
        <dbReference type="PROSITE-ProRule" id="PRU00473"/>
    </source>
</evidence>
<reference evidence="4 5" key="1">
    <citation type="submission" date="2016-11" db="EMBL/GenBank/DDBJ databases">
        <authorList>
            <person name="Jaros S."/>
            <person name="Januszkiewicz K."/>
            <person name="Wedrychowicz H."/>
        </authorList>
    </citation>
    <scope>NUCLEOTIDE SEQUENCE [LARGE SCALE GENOMIC DNA]</scope>
    <source>
        <strain evidence="4 5">DSM 24574</strain>
    </source>
</reference>
<dbReference type="OrthoDB" id="9815217at2"/>
<evidence type="ECO:0000256" key="2">
    <source>
        <dbReference type="SAM" id="Coils"/>
    </source>
</evidence>
<dbReference type="GO" id="GO:0016020">
    <property type="term" value="C:membrane"/>
    <property type="evidence" value="ECO:0007669"/>
    <property type="project" value="UniProtKB-UniRule"/>
</dbReference>
<dbReference type="EMBL" id="FQWQ01000003">
    <property type="protein sequence ID" value="SHH49324.1"/>
    <property type="molecule type" value="Genomic_DNA"/>
</dbReference>
<protein>
    <submittedName>
        <fullName evidence="4">Chemotaxis protein MotB</fullName>
    </submittedName>
</protein>
<sequence length="317" mass="35231">MFLNKILVGLLLCSLFSSCIVSKKKYDALLAQKIQTDSDLSDRATALDKANADLKDLNDKLALLKEDTTNLGIDKRNTAQRLATLEKEHSQLNTTYKNLMTSSGKLNRDLTQQQEQLLAIQQNLEQTRKLNDSLSVGLAEREKKVKELEQVLAAKDKAVQDLKNKITGALLNFKEGDITVKVKNGKVYVSLAEQLLFGSGSIEVDSKGVTALQQLAKAIKDQKDINILVEGHTDNVPISKKSQYMNDNWDLSVMRATSITKILTKAGVSSKQVTPSGRGEYMQLAANDTPQNKQKNRRTEIIITPNLDELFKILESN</sequence>
<keyword evidence="1" id="KW-0472">Membrane</keyword>
<keyword evidence="2" id="KW-0175">Coiled coil</keyword>
<feature type="domain" description="OmpA-like" evidence="3">
    <location>
        <begin position="184"/>
        <end position="307"/>
    </location>
</feature>
<dbReference type="CDD" id="cd07185">
    <property type="entry name" value="OmpA_C-like"/>
    <property type="match status" value="1"/>
</dbReference>
<accession>A0A1M5TF37</accession>
<dbReference type="Gene3D" id="3.30.1330.60">
    <property type="entry name" value="OmpA-like domain"/>
    <property type="match status" value="1"/>
</dbReference>
<dbReference type="PROSITE" id="PS51257">
    <property type="entry name" value="PROKAR_LIPOPROTEIN"/>
    <property type="match status" value="1"/>
</dbReference>
<dbReference type="AlphaFoldDB" id="A0A1M5TF37"/>
<dbReference type="InterPro" id="IPR036737">
    <property type="entry name" value="OmpA-like_sf"/>
</dbReference>
<evidence type="ECO:0000259" key="3">
    <source>
        <dbReference type="PROSITE" id="PS51123"/>
    </source>
</evidence>
<dbReference type="STRING" id="947013.SAMN04488109_4040"/>
<dbReference type="SUPFAM" id="SSF57997">
    <property type="entry name" value="Tropomyosin"/>
    <property type="match status" value="1"/>
</dbReference>
<dbReference type="PROSITE" id="PS51123">
    <property type="entry name" value="OMPA_2"/>
    <property type="match status" value="1"/>
</dbReference>
<dbReference type="PANTHER" id="PTHR30329:SF21">
    <property type="entry name" value="LIPOPROTEIN YIAD-RELATED"/>
    <property type="match status" value="1"/>
</dbReference>
<evidence type="ECO:0000313" key="5">
    <source>
        <dbReference type="Proteomes" id="UP000184212"/>
    </source>
</evidence>
<evidence type="ECO:0000313" key="4">
    <source>
        <dbReference type="EMBL" id="SHH49324.1"/>
    </source>
</evidence>
<dbReference type="SUPFAM" id="SSF103088">
    <property type="entry name" value="OmpA-like"/>
    <property type="match status" value="1"/>
</dbReference>
<dbReference type="Proteomes" id="UP000184212">
    <property type="component" value="Unassembled WGS sequence"/>
</dbReference>